<keyword evidence="1" id="KW-0812">Transmembrane</keyword>
<dbReference type="STRING" id="1406858.GCA_000710895_04728"/>
<feature type="transmembrane region" description="Helical" evidence="1">
    <location>
        <begin position="12"/>
        <end position="31"/>
    </location>
</feature>
<keyword evidence="1" id="KW-1133">Transmembrane helix</keyword>
<dbReference type="EMBL" id="UGRY01000005">
    <property type="protein sequence ID" value="SUD48717.1"/>
    <property type="molecule type" value="Genomic_DNA"/>
</dbReference>
<name>A0A379JJG4_9NOCA</name>
<dbReference type="Proteomes" id="UP000255467">
    <property type="component" value="Unassembled WGS sequence"/>
</dbReference>
<dbReference type="RefSeq" id="WP_039809625.1">
    <property type="nucleotide sequence ID" value="NZ_UGRY01000005.1"/>
</dbReference>
<dbReference type="OrthoDB" id="4569284at2"/>
<dbReference type="AlphaFoldDB" id="A0A379JJG4"/>
<sequence>MLSPTDHAARLRGAAVGAASGAVAVAAHGLGGGSTDVGGSALALLIVACGLIGVVVASVRPRAGVLSTMGMLAVGQSVGHEALSLAPQQHQHGLSAGMVAAHLVAIPVGAFAIRAAEVGLRRAVTSVRRFIVALGPMPVTPGRVLPVAFDQRPVPARLLVSSGVGRRGPPRRVRLPLAPA</sequence>
<keyword evidence="1" id="KW-0472">Membrane</keyword>
<proteinExistence type="predicted"/>
<protein>
    <submittedName>
        <fullName evidence="2">Uncharacterized protein</fullName>
    </submittedName>
</protein>
<accession>A0A379JJG4</accession>
<organism evidence="2 3">
    <name type="scientific">Nocardia otitidiscaviarum</name>
    <dbReference type="NCBI Taxonomy" id="1823"/>
    <lineage>
        <taxon>Bacteria</taxon>
        <taxon>Bacillati</taxon>
        <taxon>Actinomycetota</taxon>
        <taxon>Actinomycetes</taxon>
        <taxon>Mycobacteriales</taxon>
        <taxon>Nocardiaceae</taxon>
        <taxon>Nocardia</taxon>
    </lineage>
</organism>
<gene>
    <name evidence="2" type="ORF">NCTC1934_06054</name>
</gene>
<evidence type="ECO:0000313" key="2">
    <source>
        <dbReference type="EMBL" id="SUD48717.1"/>
    </source>
</evidence>
<evidence type="ECO:0000256" key="1">
    <source>
        <dbReference type="SAM" id="Phobius"/>
    </source>
</evidence>
<feature type="transmembrane region" description="Helical" evidence="1">
    <location>
        <begin position="37"/>
        <end position="59"/>
    </location>
</feature>
<evidence type="ECO:0000313" key="3">
    <source>
        <dbReference type="Proteomes" id="UP000255467"/>
    </source>
</evidence>
<reference evidence="2 3" key="1">
    <citation type="submission" date="2018-06" db="EMBL/GenBank/DDBJ databases">
        <authorList>
            <consortium name="Pathogen Informatics"/>
            <person name="Doyle S."/>
        </authorList>
    </citation>
    <scope>NUCLEOTIDE SEQUENCE [LARGE SCALE GENOMIC DNA]</scope>
    <source>
        <strain evidence="2 3">NCTC1934</strain>
    </source>
</reference>
<keyword evidence="3" id="KW-1185">Reference proteome</keyword>